<keyword evidence="2" id="KW-1185">Reference proteome</keyword>
<gene>
    <name evidence="1" type="ORF">L3X38_026129</name>
</gene>
<organism evidence="1 2">
    <name type="scientific">Prunus dulcis</name>
    <name type="common">Almond</name>
    <name type="synonym">Amygdalus dulcis</name>
    <dbReference type="NCBI Taxonomy" id="3755"/>
    <lineage>
        <taxon>Eukaryota</taxon>
        <taxon>Viridiplantae</taxon>
        <taxon>Streptophyta</taxon>
        <taxon>Embryophyta</taxon>
        <taxon>Tracheophyta</taxon>
        <taxon>Spermatophyta</taxon>
        <taxon>Magnoliopsida</taxon>
        <taxon>eudicotyledons</taxon>
        <taxon>Gunneridae</taxon>
        <taxon>Pentapetalae</taxon>
        <taxon>rosids</taxon>
        <taxon>fabids</taxon>
        <taxon>Rosales</taxon>
        <taxon>Rosaceae</taxon>
        <taxon>Amygdaloideae</taxon>
        <taxon>Amygdaleae</taxon>
        <taxon>Prunus</taxon>
    </lineage>
</organism>
<evidence type="ECO:0000313" key="2">
    <source>
        <dbReference type="Proteomes" id="UP001054821"/>
    </source>
</evidence>
<name>A0AAD4Z7Q1_PRUDU</name>
<dbReference type="EMBL" id="JAJFAZ020000004">
    <property type="protein sequence ID" value="KAI5335995.1"/>
    <property type="molecule type" value="Genomic_DNA"/>
</dbReference>
<protein>
    <submittedName>
        <fullName evidence="1">Uncharacterized protein</fullName>
    </submittedName>
</protein>
<accession>A0AAD4Z7Q1</accession>
<dbReference type="AlphaFoldDB" id="A0AAD4Z7Q1"/>
<reference evidence="1 2" key="1">
    <citation type="journal article" date="2022" name="G3 (Bethesda)">
        <title>Whole-genome sequence and methylome profiling of the almond [Prunus dulcis (Mill.) D.A. Webb] cultivar 'Nonpareil'.</title>
        <authorList>
            <person name="D'Amico-Willman K.M."/>
            <person name="Ouma W.Z."/>
            <person name="Meulia T."/>
            <person name="Sideli G.M."/>
            <person name="Gradziel T.M."/>
            <person name="Fresnedo-Ramirez J."/>
        </authorList>
    </citation>
    <scope>NUCLEOTIDE SEQUENCE [LARGE SCALE GENOMIC DNA]</scope>
    <source>
        <strain evidence="1">Clone GOH B32 T37-40</strain>
    </source>
</reference>
<sequence>MQPDIFPILWLQTMLKDDKWSQILIDEMITYDEEVHRRNMISGEMVWARDGWVLLEIAQVCRRWLSYRRGDGGSMLGMNIGGDNCNLICRGWVAPRL</sequence>
<comment type="caution">
    <text evidence="1">The sequence shown here is derived from an EMBL/GenBank/DDBJ whole genome shotgun (WGS) entry which is preliminary data.</text>
</comment>
<evidence type="ECO:0000313" key="1">
    <source>
        <dbReference type="EMBL" id="KAI5335995.1"/>
    </source>
</evidence>
<proteinExistence type="predicted"/>
<dbReference type="Proteomes" id="UP001054821">
    <property type="component" value="Chromosome 4"/>
</dbReference>